<evidence type="ECO:0000313" key="2">
    <source>
        <dbReference type="EMBL" id="GAD13576.1"/>
    </source>
</evidence>
<accession>U2WS23</accession>
<feature type="transmembrane region" description="Helical" evidence="1">
    <location>
        <begin position="242"/>
        <end position="261"/>
    </location>
</feature>
<sequence length="277" mass="31958">MESGDEKKSGGRWMNMRRYGRVFREFFRACLVEEMEYRSEFFGNFIASFFGIAIALLTVHIFFYQTDRLGGWTYGEVLVLLGVFNTLRGFIDFALRPNMPRLLEHVRRGTLDYILTKPVDSMFYVSFRHLVFWRLIDVALGIGVIGFGLYVERYVPSAADVCMFLIVMVASLLLIYSLWMMLMTTSFWVVRIDDLSFIFDSFFDTARFPGSMYRGAVRLVITYILPAVLITNTPALALLGKWRIPTALAALAAAILFLWLARRFWRFALRFYTGAGG</sequence>
<comment type="caution">
    <text evidence="2">The sequence shown here is derived from an EMBL/GenBank/DDBJ whole genome shotgun (WGS) entry which is preliminary data.</text>
</comment>
<feature type="transmembrane region" description="Helical" evidence="1">
    <location>
        <begin position="131"/>
        <end position="151"/>
    </location>
</feature>
<gene>
    <name evidence="2" type="ORF">GBL_1793</name>
</gene>
<dbReference type="EMBL" id="BASG01000015">
    <property type="protein sequence ID" value="GAD13576.1"/>
    <property type="molecule type" value="Genomic_DNA"/>
</dbReference>
<proteinExistence type="predicted"/>
<organism evidence="2 3">
    <name type="scientific">Geobacillus kaustophilus GBlys</name>
    <dbReference type="NCBI Taxonomy" id="1337888"/>
    <lineage>
        <taxon>Bacteria</taxon>
        <taxon>Bacillati</taxon>
        <taxon>Bacillota</taxon>
        <taxon>Bacilli</taxon>
        <taxon>Bacillales</taxon>
        <taxon>Anoxybacillaceae</taxon>
        <taxon>Geobacillus</taxon>
        <taxon>Geobacillus thermoleovorans group</taxon>
    </lineage>
</organism>
<dbReference type="AlphaFoldDB" id="U2WS23"/>
<dbReference type="Proteomes" id="UP000016424">
    <property type="component" value="Unassembled WGS sequence"/>
</dbReference>
<name>U2WS23_GEOKU</name>
<protein>
    <submittedName>
        <fullName evidence="2">Multidrug efflux associated</fullName>
    </submittedName>
</protein>
<evidence type="ECO:0000256" key="1">
    <source>
        <dbReference type="SAM" id="Phobius"/>
    </source>
</evidence>
<keyword evidence="1" id="KW-1133">Transmembrane helix</keyword>
<dbReference type="InterPro" id="IPR010390">
    <property type="entry name" value="ABC-2_transporter-like"/>
</dbReference>
<feature type="transmembrane region" description="Helical" evidence="1">
    <location>
        <begin position="211"/>
        <end position="230"/>
    </location>
</feature>
<dbReference type="Pfam" id="PF06182">
    <property type="entry name" value="ABC2_membrane_6"/>
    <property type="match status" value="1"/>
</dbReference>
<reference evidence="3" key="1">
    <citation type="journal article" date="2013" name="Genome">
        <title>Draft Genome Sequence of Geobacillus kaustophilus GBlys, a Lysogenic Strain with Bacteriophage phiOH2.</title>
        <authorList>
            <person name="Doi K."/>
            <person name="Mori K."/>
            <person name="Martono H."/>
            <person name="Nagayoshi Y."/>
            <person name="Fujino Y."/>
            <person name="Tashiro K."/>
            <person name="Kuhara S."/>
            <person name="Ohshima T."/>
        </authorList>
    </citation>
    <scope>NUCLEOTIDE SEQUENCE [LARGE SCALE GENOMIC DNA]</scope>
    <source>
        <strain evidence="3">GBlys</strain>
    </source>
</reference>
<keyword evidence="1" id="KW-0812">Transmembrane</keyword>
<dbReference type="PANTHER" id="PTHR36833:SF2">
    <property type="entry name" value="SLR0610 PROTEIN"/>
    <property type="match status" value="1"/>
</dbReference>
<keyword evidence="1" id="KW-0472">Membrane</keyword>
<feature type="transmembrane region" description="Helical" evidence="1">
    <location>
        <begin position="69"/>
        <end position="91"/>
    </location>
</feature>
<feature type="transmembrane region" description="Helical" evidence="1">
    <location>
        <begin position="41"/>
        <end position="63"/>
    </location>
</feature>
<feature type="transmembrane region" description="Helical" evidence="1">
    <location>
        <begin position="163"/>
        <end position="190"/>
    </location>
</feature>
<evidence type="ECO:0000313" key="3">
    <source>
        <dbReference type="Proteomes" id="UP000016424"/>
    </source>
</evidence>
<dbReference type="PANTHER" id="PTHR36833">
    <property type="entry name" value="SLR0610 PROTEIN-RELATED"/>
    <property type="match status" value="1"/>
</dbReference>